<dbReference type="EMBL" id="MN740989">
    <property type="protein sequence ID" value="QHU21297.1"/>
    <property type="molecule type" value="Genomic_DNA"/>
</dbReference>
<dbReference type="AlphaFoldDB" id="A0A6C0KX85"/>
<organism evidence="2">
    <name type="scientific">viral metagenome</name>
    <dbReference type="NCBI Taxonomy" id="1070528"/>
    <lineage>
        <taxon>unclassified sequences</taxon>
        <taxon>metagenomes</taxon>
        <taxon>organismal metagenomes</taxon>
    </lineage>
</organism>
<dbReference type="SUPFAM" id="SSF51294">
    <property type="entry name" value="Hedgehog/intein (Hint) domain"/>
    <property type="match status" value="1"/>
</dbReference>
<dbReference type="InterPro" id="IPR036844">
    <property type="entry name" value="Hint_dom_sf"/>
</dbReference>
<feature type="transmembrane region" description="Helical" evidence="1">
    <location>
        <begin position="228"/>
        <end position="251"/>
    </location>
</feature>
<name>A0A6C0KX85_9ZZZZ</name>
<evidence type="ECO:0000256" key="1">
    <source>
        <dbReference type="SAM" id="Phobius"/>
    </source>
</evidence>
<keyword evidence="1" id="KW-0472">Membrane</keyword>
<proteinExistence type="predicted"/>
<evidence type="ECO:0008006" key="3">
    <source>
        <dbReference type="Google" id="ProtNLM"/>
    </source>
</evidence>
<reference evidence="2" key="1">
    <citation type="journal article" date="2020" name="Nature">
        <title>Giant virus diversity and host interactions through global metagenomics.</title>
        <authorList>
            <person name="Schulz F."/>
            <person name="Roux S."/>
            <person name="Paez-Espino D."/>
            <person name="Jungbluth S."/>
            <person name="Walsh D.A."/>
            <person name="Denef V.J."/>
            <person name="McMahon K.D."/>
            <person name="Konstantinidis K.T."/>
            <person name="Eloe-Fadrosh E.A."/>
            <person name="Kyrpides N.C."/>
            <person name="Woyke T."/>
        </authorList>
    </citation>
    <scope>NUCLEOTIDE SEQUENCE</scope>
    <source>
        <strain evidence="2">GVMAG-S-3300013094-109</strain>
    </source>
</reference>
<evidence type="ECO:0000313" key="2">
    <source>
        <dbReference type="EMBL" id="QHU21297.1"/>
    </source>
</evidence>
<feature type="transmembrane region" description="Helical" evidence="1">
    <location>
        <begin position="198"/>
        <end position="222"/>
    </location>
</feature>
<protein>
    <recommendedName>
        <fullName evidence="3">Vint domain-containing protein</fullName>
    </recommendedName>
</protein>
<feature type="transmembrane region" description="Helical" evidence="1">
    <location>
        <begin position="28"/>
        <end position="49"/>
    </location>
</feature>
<keyword evidence="1" id="KW-0812">Transmembrane</keyword>
<sequence>MSTQEFTLLESSDKINEMYEGMSYFDQYGGSVMLFIILIIILFIVWSYSKIIINIQPIKDDWVNQRCRASVIPFAGIINPPEGSTATEFTLDNFTYCVQNITTDIAGIAVAPLTYLMSTINAFFEELRQAFQYIRNLIDSLRQKFASISEEVLGRISNVVFTFFPVIIKIKDALEQSKGVMVSCIYTSLGSYYTLQSLLGAVVQIVVIVLIALAVLIVISWLTLQFYIAIPGTIGFGIVAAFLTVILVFCVDVLHIKVPGMPSPPKKPSCFDGNTLLKIENGEYKKIKDIEVGDVLEEDGLVTAKMKLDATDIDMYSLFGIIVSGTHKLKINNKWIYVREHIDAEKITYKEEIIYCLNTESKEIKINAPNINELINFIDWDEIYENEFKQLSEKMDNNELLRKNIHKEFDIGISKNTEIQLNDDNKICIKDVKPGMNLSKGIKVYGIVEINGKDLNQDIFNLGRVSILGSKNLKNLTKNYLDKMNNEFIKEDKLYYLLTDSGYFYVNDVLFNDYNSAVELFLNIV</sequence>
<keyword evidence="1" id="KW-1133">Transmembrane helix</keyword>
<accession>A0A6C0KX85</accession>